<sequence length="1313" mass="147012">MENFATLRSHLLDQLILLLAIALVPGIILSVARAWYIGWLPLFTFHIGLGISFWLLVLMRSYLSYGWRTGLCLGSIWLAMIMGVASLGPVADVKVLLVMLAFLAMLLLSELGAWLTIAAAAASFAGLGVAAVQGQLHFDLDYQAYASNPLSWAVTIYTLTVYSSITAYLGLRMVHSLRQRSEALAEAERRLHQDIAERNRAEAAEREMRERLEKIADNVPGILYQYRLWPDGHSGFPYVSAGIRELCGVSPEAVQADATPAFQTLHSDDYAQVIASIEESAKTMQPWQCEFRLNQPTGRTIWAIGHATPQREADGSILWHGHIHDISAVRQTQEALYDAERFARATIDALSAHLCVLDENGTILAVNQAWRAFAQANPPVPNHYAEGSNYLAICDQATGKCTEEAQPFAAGLRAVLRGEQNYFTLEYPCHCATEQRWFMAQVTRFSGDGPVRLVVTHENITARKQAEIARRQSEERYRSLITAMSEGIVMQNQAGEILTCNIAAERILGLTCEQMMGRTSLDPRWQTIHEDGSPFPSEVHPRMVTLRTGQAQHEVTMGVCQPNGELRWLAINSEPMFHPGESSPYAVVVSFTDITARKQAEQQRRIFEYMVLATQDFMAFIDRDYVYRMVNTAYANRFDKSLSAIIGHPVAEIIGVEIFASTAKGYLDRCFAGEEMRYQAWFNFVNKKQFLDVIYSPYRDIHQVVIGAVVSIRDMTTQQQIEAELRHALQWQQALFAHSNVAIGVVSGECRIVECNPGVAKFLGYTREELIGQSPVIVHTDQADYEAFVAKYYTQVFNGGQLHNLEYPLKRKDGSLVWMSISASLMDPNDPTQGIIWVLVDISRRKQAETELIHAREAAEAANRAKSAFLANMSHELRTPLNAVLGFAQILDKDPTIVKKQRSYVQSIQRGGEYLLTLINDILDLAKIEAGRFELFPEVWDTRIFFQELSEMFRIRATQKGLLFRHETLATLPYTLYCDNKRLRQIAMNLLSNAVKFTEQGEVTLRTNFKTGWLCFEVADTGVGISPTEIDKIFEPFRQTGESKHKLQGTGLGLSISRRLVEAMDGQLTVVSTLGTGSTFRVEIPVEVVSTPVEIQPQPDKFTITSYYRTQGKGAFRVLITDDVANNRQVLRGLLEPLGLVVTEANSGRHCLEIVTTWQPDLILMDLRMPEMDGLETTRALRALPDFRDTPVVAISAAVFAQDREQSQAAGCNAHLAKPVSLDELLDTLSQLLPLTWVCAETNASETAQAEWRLSPEQVAQLIHFAKCGDIMAIKEFAEELEQIGCCPTLVKKIDVLARSFDVEEILHLAQNL</sequence>
<feature type="domain" description="Histidine kinase" evidence="15">
    <location>
        <begin position="872"/>
        <end position="1088"/>
    </location>
</feature>
<dbReference type="SMART" id="SM00387">
    <property type="entry name" value="HATPase_c"/>
    <property type="match status" value="1"/>
</dbReference>
<evidence type="ECO:0000313" key="20">
    <source>
        <dbReference type="Proteomes" id="UP000031623"/>
    </source>
</evidence>
<dbReference type="GO" id="GO:0005524">
    <property type="term" value="F:ATP binding"/>
    <property type="evidence" value="ECO:0007669"/>
    <property type="project" value="UniProtKB-KW"/>
</dbReference>
<dbReference type="Pfam" id="PF00072">
    <property type="entry name" value="Response_reg"/>
    <property type="match status" value="1"/>
</dbReference>
<dbReference type="PROSITE" id="PS50110">
    <property type="entry name" value="RESPONSE_REGULATORY"/>
    <property type="match status" value="1"/>
</dbReference>
<dbReference type="Gene3D" id="3.30.565.10">
    <property type="entry name" value="Histidine kinase-like ATPase, C-terminal domain"/>
    <property type="match status" value="1"/>
</dbReference>
<dbReference type="CDD" id="cd00082">
    <property type="entry name" value="HisKA"/>
    <property type="match status" value="1"/>
</dbReference>
<accession>A0A090AJV7</accession>
<dbReference type="Gene3D" id="3.40.50.2300">
    <property type="match status" value="1"/>
</dbReference>
<dbReference type="EC" id="2.7.13.3" evidence="3"/>
<keyword evidence="11" id="KW-0131">Cell cycle</keyword>
<evidence type="ECO:0000256" key="4">
    <source>
        <dbReference type="ARBA" id="ARBA00022553"/>
    </source>
</evidence>
<dbReference type="GO" id="GO:0000155">
    <property type="term" value="F:phosphorelay sensor kinase activity"/>
    <property type="evidence" value="ECO:0007669"/>
    <property type="project" value="InterPro"/>
</dbReference>
<keyword evidence="4 12" id="KW-0597">Phosphoprotein</keyword>
<dbReference type="SMART" id="SM00091">
    <property type="entry name" value="PAS"/>
    <property type="match status" value="5"/>
</dbReference>
<dbReference type="Proteomes" id="UP000031623">
    <property type="component" value="Chromosome"/>
</dbReference>
<dbReference type="SUPFAM" id="SSF52172">
    <property type="entry name" value="CheY-like"/>
    <property type="match status" value="1"/>
</dbReference>
<dbReference type="Pfam" id="PF13426">
    <property type="entry name" value="PAS_9"/>
    <property type="match status" value="1"/>
</dbReference>
<dbReference type="Pfam" id="PF00512">
    <property type="entry name" value="HisKA"/>
    <property type="match status" value="1"/>
</dbReference>
<evidence type="ECO:0000256" key="8">
    <source>
        <dbReference type="ARBA" id="ARBA00022840"/>
    </source>
</evidence>
<evidence type="ECO:0000256" key="11">
    <source>
        <dbReference type="ARBA" id="ARBA00023306"/>
    </source>
</evidence>
<dbReference type="Gene3D" id="1.10.287.130">
    <property type="match status" value="1"/>
</dbReference>
<proteinExistence type="predicted"/>
<dbReference type="SMART" id="SM00086">
    <property type="entry name" value="PAC"/>
    <property type="match status" value="4"/>
</dbReference>
<dbReference type="InterPro" id="IPR013655">
    <property type="entry name" value="PAS_fold_3"/>
</dbReference>
<reference evidence="19 20" key="1">
    <citation type="journal article" date="2014" name="ISME J.">
        <title>Ecophysiology of Thioploca ingrica as revealed by the complete genome sequence supplemented with proteomic evidence.</title>
        <authorList>
            <person name="Kojima H."/>
            <person name="Ogura Y."/>
            <person name="Yamamoto N."/>
            <person name="Togashi T."/>
            <person name="Mori H."/>
            <person name="Watanabe T."/>
            <person name="Nemoto F."/>
            <person name="Kurokawa K."/>
            <person name="Hayashi T."/>
            <person name="Fukui M."/>
        </authorList>
    </citation>
    <scope>NUCLEOTIDE SEQUENCE [LARGE SCALE GENOMIC DNA]</scope>
</reference>
<evidence type="ECO:0000259" key="16">
    <source>
        <dbReference type="PROSITE" id="PS50110"/>
    </source>
</evidence>
<dbReference type="SUPFAM" id="SSF55785">
    <property type="entry name" value="PYP-like sensor domain (PAS domain)"/>
    <property type="match status" value="5"/>
</dbReference>
<dbReference type="PANTHER" id="PTHR43047">
    <property type="entry name" value="TWO-COMPONENT HISTIDINE PROTEIN KINASE"/>
    <property type="match status" value="1"/>
</dbReference>
<feature type="domain" description="PAC" evidence="18">
    <location>
        <begin position="287"/>
        <end position="338"/>
    </location>
</feature>
<dbReference type="FunFam" id="1.10.287.130:FF:000038">
    <property type="entry name" value="Sensory transduction histidine kinase"/>
    <property type="match status" value="1"/>
</dbReference>
<evidence type="ECO:0000256" key="12">
    <source>
        <dbReference type="PROSITE-ProRule" id="PRU00169"/>
    </source>
</evidence>
<dbReference type="InterPro" id="IPR011006">
    <property type="entry name" value="CheY-like_superfamily"/>
</dbReference>
<dbReference type="SUPFAM" id="SSF47384">
    <property type="entry name" value="Homodimeric domain of signal transducing histidine kinase"/>
    <property type="match status" value="1"/>
</dbReference>
<dbReference type="STRING" id="40754.THII_1540"/>
<dbReference type="HOGENOM" id="CLU_000445_114_15_6"/>
<feature type="domain" description="Response regulatory" evidence="16">
    <location>
        <begin position="1117"/>
        <end position="1233"/>
    </location>
</feature>
<dbReference type="CDD" id="cd16922">
    <property type="entry name" value="HATPase_EvgS-ArcB-TorS-like"/>
    <property type="match status" value="1"/>
</dbReference>
<dbReference type="Pfam" id="PF08447">
    <property type="entry name" value="PAS_3"/>
    <property type="match status" value="1"/>
</dbReference>
<dbReference type="InterPro" id="IPR004358">
    <property type="entry name" value="Sig_transdc_His_kin-like_C"/>
</dbReference>
<evidence type="ECO:0000259" key="15">
    <source>
        <dbReference type="PROSITE" id="PS50109"/>
    </source>
</evidence>
<dbReference type="FunFam" id="3.30.565.10:FF:000010">
    <property type="entry name" value="Sensor histidine kinase RcsC"/>
    <property type="match status" value="1"/>
</dbReference>
<evidence type="ECO:0000313" key="19">
    <source>
        <dbReference type="EMBL" id="BAP55837.1"/>
    </source>
</evidence>
<feature type="transmembrane region" description="Helical" evidence="14">
    <location>
        <begin position="38"/>
        <end position="58"/>
    </location>
</feature>
<keyword evidence="14" id="KW-1133">Transmembrane helix</keyword>
<dbReference type="CDD" id="cd17546">
    <property type="entry name" value="REC_hyHK_CKI1_RcsC-like"/>
    <property type="match status" value="1"/>
</dbReference>
<evidence type="ECO:0000256" key="6">
    <source>
        <dbReference type="ARBA" id="ARBA00022741"/>
    </source>
</evidence>
<evidence type="ECO:0000256" key="1">
    <source>
        <dbReference type="ARBA" id="ARBA00000085"/>
    </source>
</evidence>
<feature type="transmembrane region" description="Helical" evidence="14">
    <location>
        <begin position="65"/>
        <end position="85"/>
    </location>
</feature>
<feature type="domain" description="PAS" evidence="17">
    <location>
        <begin position="721"/>
        <end position="800"/>
    </location>
</feature>
<feature type="domain" description="PAS" evidence="17">
    <location>
        <begin position="473"/>
        <end position="531"/>
    </location>
</feature>
<feature type="coiled-coil region" evidence="13">
    <location>
        <begin position="184"/>
        <end position="218"/>
    </location>
</feature>
<dbReference type="InterPro" id="IPR001610">
    <property type="entry name" value="PAC"/>
</dbReference>
<organism evidence="19 20">
    <name type="scientific">Thioploca ingrica</name>
    <dbReference type="NCBI Taxonomy" id="40754"/>
    <lineage>
        <taxon>Bacteria</taxon>
        <taxon>Pseudomonadati</taxon>
        <taxon>Pseudomonadota</taxon>
        <taxon>Gammaproteobacteria</taxon>
        <taxon>Thiotrichales</taxon>
        <taxon>Thiotrichaceae</taxon>
        <taxon>Thioploca</taxon>
    </lineage>
</organism>
<comment type="catalytic activity">
    <reaction evidence="1">
        <text>ATP + protein L-histidine = ADP + protein N-phospho-L-histidine.</text>
        <dbReference type="EC" id="2.7.13.3"/>
    </reaction>
</comment>
<dbReference type="SMART" id="SM00388">
    <property type="entry name" value="HisKA"/>
    <property type="match status" value="1"/>
</dbReference>
<keyword evidence="13" id="KW-0175">Coiled coil</keyword>
<dbReference type="InterPro" id="IPR000014">
    <property type="entry name" value="PAS"/>
</dbReference>
<keyword evidence="20" id="KW-1185">Reference proteome</keyword>
<dbReference type="Pfam" id="PF02518">
    <property type="entry name" value="HATPase_c"/>
    <property type="match status" value="1"/>
</dbReference>
<feature type="modified residue" description="4-aspartylphosphate" evidence="12">
    <location>
        <position position="1166"/>
    </location>
</feature>
<dbReference type="PRINTS" id="PR00344">
    <property type="entry name" value="BCTRLSENSOR"/>
</dbReference>
<dbReference type="InterPro" id="IPR035965">
    <property type="entry name" value="PAS-like_dom_sf"/>
</dbReference>
<feature type="domain" description="PAC" evidence="18">
    <location>
        <begin position="553"/>
        <end position="606"/>
    </location>
</feature>
<dbReference type="NCBIfam" id="TIGR00229">
    <property type="entry name" value="sensory_box"/>
    <property type="match status" value="4"/>
</dbReference>
<evidence type="ECO:0000256" key="3">
    <source>
        <dbReference type="ARBA" id="ARBA00012438"/>
    </source>
</evidence>
<dbReference type="Pfam" id="PF08448">
    <property type="entry name" value="PAS_4"/>
    <property type="match status" value="2"/>
</dbReference>
<evidence type="ECO:0000256" key="2">
    <source>
        <dbReference type="ARBA" id="ARBA00004370"/>
    </source>
</evidence>
<keyword evidence="7" id="KW-0418">Kinase</keyword>
<evidence type="ECO:0000256" key="13">
    <source>
        <dbReference type="SAM" id="Coils"/>
    </source>
</evidence>
<dbReference type="SUPFAM" id="SSF55874">
    <property type="entry name" value="ATPase domain of HSP90 chaperone/DNA topoisomerase II/histidine kinase"/>
    <property type="match status" value="1"/>
</dbReference>
<dbReference type="InterPro" id="IPR013767">
    <property type="entry name" value="PAS_fold"/>
</dbReference>
<dbReference type="GO" id="GO:0006355">
    <property type="term" value="P:regulation of DNA-templated transcription"/>
    <property type="evidence" value="ECO:0007669"/>
    <property type="project" value="InterPro"/>
</dbReference>
<evidence type="ECO:0000256" key="10">
    <source>
        <dbReference type="ARBA" id="ARBA00023136"/>
    </source>
</evidence>
<dbReference type="PROSITE" id="PS50113">
    <property type="entry name" value="PAC"/>
    <property type="match status" value="3"/>
</dbReference>
<evidence type="ECO:0000256" key="5">
    <source>
        <dbReference type="ARBA" id="ARBA00022679"/>
    </source>
</evidence>
<dbReference type="InterPro" id="IPR000700">
    <property type="entry name" value="PAS-assoc_C"/>
</dbReference>
<dbReference type="InterPro" id="IPR005467">
    <property type="entry name" value="His_kinase_dom"/>
</dbReference>
<keyword evidence="14" id="KW-0812">Transmembrane</keyword>
<keyword evidence="10 14" id="KW-0472">Membrane</keyword>
<dbReference type="CDD" id="cd00130">
    <property type="entry name" value="PAS"/>
    <property type="match status" value="3"/>
</dbReference>
<dbReference type="KEGG" id="tig:THII_1540"/>
<dbReference type="InterPro" id="IPR036097">
    <property type="entry name" value="HisK_dim/P_sf"/>
</dbReference>
<dbReference type="InterPro" id="IPR001789">
    <property type="entry name" value="Sig_transdc_resp-reg_receiver"/>
</dbReference>
<dbReference type="PROSITE" id="PS50109">
    <property type="entry name" value="HIS_KIN"/>
    <property type="match status" value="1"/>
</dbReference>
<evidence type="ECO:0000256" key="9">
    <source>
        <dbReference type="ARBA" id="ARBA00023012"/>
    </source>
</evidence>
<name>A0A090AJV7_9GAMM</name>
<keyword evidence="5" id="KW-0808">Transferase</keyword>
<dbReference type="PROSITE" id="PS50112">
    <property type="entry name" value="PAS"/>
    <property type="match status" value="2"/>
</dbReference>
<dbReference type="InterPro" id="IPR036890">
    <property type="entry name" value="HATPase_C_sf"/>
</dbReference>
<evidence type="ECO:0000256" key="14">
    <source>
        <dbReference type="SAM" id="Phobius"/>
    </source>
</evidence>
<keyword evidence="6" id="KW-0547">Nucleotide-binding</keyword>
<dbReference type="Pfam" id="PF00989">
    <property type="entry name" value="PAS"/>
    <property type="match status" value="1"/>
</dbReference>
<keyword evidence="8" id="KW-0067">ATP-binding</keyword>
<keyword evidence="9" id="KW-0902">Two-component regulatory system</keyword>
<feature type="transmembrane region" description="Helical" evidence="14">
    <location>
        <begin position="150"/>
        <end position="171"/>
    </location>
</feature>
<evidence type="ECO:0000259" key="18">
    <source>
        <dbReference type="PROSITE" id="PS50113"/>
    </source>
</evidence>
<dbReference type="InterPro" id="IPR003661">
    <property type="entry name" value="HisK_dim/P_dom"/>
</dbReference>
<dbReference type="InterPro" id="IPR013656">
    <property type="entry name" value="PAS_4"/>
</dbReference>
<dbReference type="InterPro" id="IPR003594">
    <property type="entry name" value="HATPase_dom"/>
</dbReference>
<dbReference type="OrthoDB" id="9792854at2"/>
<dbReference type="GO" id="GO:0016020">
    <property type="term" value="C:membrane"/>
    <property type="evidence" value="ECO:0007669"/>
    <property type="project" value="UniProtKB-SubCell"/>
</dbReference>
<evidence type="ECO:0000259" key="17">
    <source>
        <dbReference type="PROSITE" id="PS50112"/>
    </source>
</evidence>
<comment type="subcellular location">
    <subcellularLocation>
        <location evidence="2">Membrane</location>
    </subcellularLocation>
</comment>
<dbReference type="SMART" id="SM00448">
    <property type="entry name" value="REC"/>
    <property type="match status" value="1"/>
</dbReference>
<dbReference type="EMBL" id="AP014633">
    <property type="protein sequence ID" value="BAP55837.1"/>
    <property type="molecule type" value="Genomic_DNA"/>
</dbReference>
<dbReference type="Gene3D" id="3.30.450.20">
    <property type="entry name" value="PAS domain"/>
    <property type="match status" value="5"/>
</dbReference>
<feature type="transmembrane region" description="Helical" evidence="14">
    <location>
        <begin position="12"/>
        <end position="32"/>
    </location>
</feature>
<feature type="domain" description="PAC" evidence="18">
    <location>
        <begin position="803"/>
        <end position="854"/>
    </location>
</feature>
<feature type="transmembrane region" description="Helical" evidence="14">
    <location>
        <begin position="115"/>
        <end position="138"/>
    </location>
</feature>
<gene>
    <name evidence="19" type="ORF">THII_1540</name>
</gene>
<evidence type="ECO:0000256" key="7">
    <source>
        <dbReference type="ARBA" id="ARBA00022777"/>
    </source>
</evidence>
<protein>
    <recommendedName>
        <fullName evidence="3">histidine kinase</fullName>
        <ecNumber evidence="3">2.7.13.3</ecNumber>
    </recommendedName>
</protein>